<dbReference type="Pfam" id="PF14368">
    <property type="entry name" value="LTP_2"/>
    <property type="match status" value="1"/>
</dbReference>
<dbReference type="PANTHER" id="PTHR33286">
    <property type="entry name" value="BIFUNCTIONAL INHIBITOR/LIPID-TRANSFER PROTEIN/SEED STORAGE 2S ALBUMIN SUPERFAMILY PROTEIN"/>
    <property type="match status" value="1"/>
</dbReference>
<keyword evidence="3" id="KW-1185">Reference proteome</keyword>
<dbReference type="Proteomes" id="UP001188597">
    <property type="component" value="Unassembled WGS sequence"/>
</dbReference>
<protein>
    <recommendedName>
        <fullName evidence="1">Bifunctional inhibitor/plant lipid transfer protein/seed storage helical domain-containing protein</fullName>
    </recommendedName>
</protein>
<evidence type="ECO:0000313" key="3">
    <source>
        <dbReference type="Proteomes" id="UP001188597"/>
    </source>
</evidence>
<sequence length="161" mass="17780">MAQIHLQEWQKAQIEMVEVEGGQTVEMLVRVFGLGGSGWLTALGFGELLDLLGIENCYCSSTSAAQCKEERRIGLNACKQVLHFKLPTPECCQRVRVSHVECVYPVITSKLHTLIDLNKAIRSLKAVEGESLVTSSVGVSTLSTYSISLPFQVESFLWEFG</sequence>
<accession>A0AA88WB17</accession>
<comment type="caution">
    <text evidence="2">The sequence shown here is derived from an EMBL/GenBank/DDBJ whole genome shotgun (WGS) entry which is preliminary data.</text>
</comment>
<dbReference type="EMBL" id="JAVXUP010000667">
    <property type="protein sequence ID" value="KAK3023223.1"/>
    <property type="molecule type" value="Genomic_DNA"/>
</dbReference>
<proteinExistence type="predicted"/>
<feature type="domain" description="Bifunctional inhibitor/plant lipid transfer protein/seed storage helical" evidence="1">
    <location>
        <begin position="62"/>
        <end position="121"/>
    </location>
</feature>
<organism evidence="2 3">
    <name type="scientific">Escallonia herrerae</name>
    <dbReference type="NCBI Taxonomy" id="1293975"/>
    <lineage>
        <taxon>Eukaryota</taxon>
        <taxon>Viridiplantae</taxon>
        <taxon>Streptophyta</taxon>
        <taxon>Embryophyta</taxon>
        <taxon>Tracheophyta</taxon>
        <taxon>Spermatophyta</taxon>
        <taxon>Magnoliopsida</taxon>
        <taxon>eudicotyledons</taxon>
        <taxon>Gunneridae</taxon>
        <taxon>Pentapetalae</taxon>
        <taxon>asterids</taxon>
        <taxon>campanulids</taxon>
        <taxon>Escalloniales</taxon>
        <taxon>Escalloniaceae</taxon>
        <taxon>Escallonia</taxon>
    </lineage>
</organism>
<dbReference type="InterPro" id="IPR016140">
    <property type="entry name" value="Bifunc_inhib/LTP/seed_store"/>
</dbReference>
<name>A0AA88WB17_9ASTE</name>
<reference evidence="2" key="1">
    <citation type="submission" date="2022-12" db="EMBL/GenBank/DDBJ databases">
        <title>Draft genome assemblies for two species of Escallonia (Escalloniales).</title>
        <authorList>
            <person name="Chanderbali A."/>
            <person name="Dervinis C."/>
            <person name="Anghel I."/>
            <person name="Soltis D."/>
            <person name="Soltis P."/>
            <person name="Zapata F."/>
        </authorList>
    </citation>
    <scope>NUCLEOTIDE SEQUENCE</scope>
    <source>
        <strain evidence="2">UCBG64.0493</strain>
        <tissue evidence="2">Leaf</tissue>
    </source>
</reference>
<dbReference type="AlphaFoldDB" id="A0AA88WB17"/>
<gene>
    <name evidence="2" type="ORF">RJ639_043335</name>
</gene>
<evidence type="ECO:0000259" key="1">
    <source>
        <dbReference type="Pfam" id="PF14368"/>
    </source>
</evidence>
<dbReference type="PANTHER" id="PTHR33286:SF32">
    <property type="entry name" value="BIFUNCTIONAL INHIBITOR_PLANT LIPID TRANSFER PROTEIN_SEED STORAGE HELICAL DOMAIN-CONTAINING PROTEIN"/>
    <property type="match status" value="1"/>
</dbReference>
<evidence type="ECO:0000313" key="2">
    <source>
        <dbReference type="EMBL" id="KAK3023223.1"/>
    </source>
</evidence>